<proteinExistence type="predicted"/>
<dbReference type="EMBL" id="GBRH01266671">
    <property type="protein sequence ID" value="JAD31224.1"/>
    <property type="molecule type" value="Transcribed_RNA"/>
</dbReference>
<evidence type="ECO:0000313" key="1">
    <source>
        <dbReference type="EMBL" id="JAD31224.1"/>
    </source>
</evidence>
<reference evidence="1" key="1">
    <citation type="submission" date="2014-09" db="EMBL/GenBank/DDBJ databases">
        <authorList>
            <person name="Magalhaes I.L.F."/>
            <person name="Oliveira U."/>
            <person name="Santos F.R."/>
            <person name="Vidigal T.H.D.A."/>
            <person name="Brescovit A.D."/>
            <person name="Santos A.J."/>
        </authorList>
    </citation>
    <scope>NUCLEOTIDE SEQUENCE</scope>
    <source>
        <tissue evidence="1">Shoot tissue taken approximately 20 cm above the soil surface</tissue>
    </source>
</reference>
<reference evidence="1" key="2">
    <citation type="journal article" date="2015" name="Data Brief">
        <title>Shoot transcriptome of the giant reed, Arundo donax.</title>
        <authorList>
            <person name="Barrero R.A."/>
            <person name="Guerrero F.D."/>
            <person name="Moolhuijzen P."/>
            <person name="Goolsby J.A."/>
            <person name="Tidwell J."/>
            <person name="Bellgard S.E."/>
            <person name="Bellgard M.I."/>
        </authorList>
    </citation>
    <scope>NUCLEOTIDE SEQUENCE</scope>
    <source>
        <tissue evidence="1">Shoot tissue taken approximately 20 cm above the soil surface</tissue>
    </source>
</reference>
<accession>A0A0A8YVR7</accession>
<name>A0A0A8YVR7_ARUDO</name>
<sequence>MPMIGNSALDFPVPHADMLISIPLLSLLLVSESLKLELSFYKAQ</sequence>
<dbReference type="AlphaFoldDB" id="A0A0A8YVR7"/>
<protein>
    <submittedName>
        <fullName evidence="1">Uncharacterized protein</fullName>
    </submittedName>
</protein>
<organism evidence="1">
    <name type="scientific">Arundo donax</name>
    <name type="common">Giant reed</name>
    <name type="synonym">Donax arundinaceus</name>
    <dbReference type="NCBI Taxonomy" id="35708"/>
    <lineage>
        <taxon>Eukaryota</taxon>
        <taxon>Viridiplantae</taxon>
        <taxon>Streptophyta</taxon>
        <taxon>Embryophyta</taxon>
        <taxon>Tracheophyta</taxon>
        <taxon>Spermatophyta</taxon>
        <taxon>Magnoliopsida</taxon>
        <taxon>Liliopsida</taxon>
        <taxon>Poales</taxon>
        <taxon>Poaceae</taxon>
        <taxon>PACMAD clade</taxon>
        <taxon>Arundinoideae</taxon>
        <taxon>Arundineae</taxon>
        <taxon>Arundo</taxon>
    </lineage>
</organism>